<proteinExistence type="predicted"/>
<sequence>MSLRIIFYDLTVNNTDTKKHNWKIFRWSSLVRWVLFSLFRGDFGSGLLDLHAMDDTELLYEEEFIQSGSQIEPPRMHMIYLPYSDDIRLVEETLLKVS</sequence>
<keyword evidence="1" id="KW-1185">Reference proteome</keyword>
<dbReference type="Proteomes" id="UP000087766">
    <property type="component" value="Unplaced"/>
</dbReference>
<accession>A0A3Q0EN63</accession>
<dbReference type="AlphaFoldDB" id="A0A3Q0EN63"/>
<dbReference type="RefSeq" id="XP_022631824.1">
    <property type="nucleotide sequence ID" value="XM_022776103.1"/>
</dbReference>
<protein>
    <submittedName>
        <fullName evidence="2">Uncharacterized protein LOC106778214 isoform X2</fullName>
    </submittedName>
</protein>
<evidence type="ECO:0000313" key="1">
    <source>
        <dbReference type="Proteomes" id="UP000087766"/>
    </source>
</evidence>
<dbReference type="GeneID" id="106778214"/>
<evidence type="ECO:0000313" key="2">
    <source>
        <dbReference type="RefSeq" id="XP_022631824.1"/>
    </source>
</evidence>
<organism evidence="1 2">
    <name type="scientific">Vigna radiata var. radiata</name>
    <name type="common">Mung bean</name>
    <name type="synonym">Phaseolus aureus</name>
    <dbReference type="NCBI Taxonomy" id="3916"/>
    <lineage>
        <taxon>Eukaryota</taxon>
        <taxon>Viridiplantae</taxon>
        <taxon>Streptophyta</taxon>
        <taxon>Embryophyta</taxon>
        <taxon>Tracheophyta</taxon>
        <taxon>Spermatophyta</taxon>
        <taxon>Magnoliopsida</taxon>
        <taxon>eudicotyledons</taxon>
        <taxon>Gunneridae</taxon>
        <taxon>Pentapetalae</taxon>
        <taxon>rosids</taxon>
        <taxon>fabids</taxon>
        <taxon>Fabales</taxon>
        <taxon>Fabaceae</taxon>
        <taxon>Papilionoideae</taxon>
        <taxon>50 kb inversion clade</taxon>
        <taxon>NPAAA clade</taxon>
        <taxon>indigoferoid/millettioid clade</taxon>
        <taxon>Phaseoleae</taxon>
        <taxon>Vigna</taxon>
    </lineage>
</organism>
<reference evidence="2" key="1">
    <citation type="submission" date="2025-08" db="UniProtKB">
        <authorList>
            <consortium name="RefSeq"/>
        </authorList>
    </citation>
    <scope>IDENTIFICATION</scope>
    <source>
        <tissue evidence="2">Leaf</tissue>
    </source>
</reference>
<name>A0A3Q0EN63_VIGRR</name>
<gene>
    <name evidence="2" type="primary">LOC106778214</name>
</gene>